<dbReference type="EMBL" id="QRIN01000016">
    <property type="protein sequence ID" value="RHG67096.1"/>
    <property type="molecule type" value="Genomic_DNA"/>
</dbReference>
<dbReference type="Proteomes" id="UP000286501">
    <property type="component" value="Unassembled WGS sequence"/>
</dbReference>
<gene>
    <name evidence="1" type="ORF">DW250_05425</name>
</gene>
<dbReference type="RefSeq" id="WP_118200562.1">
    <property type="nucleotide sequence ID" value="NZ_QRIE01000005.1"/>
</dbReference>
<organism evidence="1 2">
    <name type="scientific">Segatella copri</name>
    <dbReference type="NCBI Taxonomy" id="165179"/>
    <lineage>
        <taxon>Bacteria</taxon>
        <taxon>Pseudomonadati</taxon>
        <taxon>Bacteroidota</taxon>
        <taxon>Bacteroidia</taxon>
        <taxon>Bacteroidales</taxon>
        <taxon>Prevotellaceae</taxon>
        <taxon>Segatella</taxon>
    </lineage>
</organism>
<evidence type="ECO:0000313" key="2">
    <source>
        <dbReference type="Proteomes" id="UP000286501"/>
    </source>
</evidence>
<name>A0A3R6HZJ3_9BACT</name>
<evidence type="ECO:0000313" key="1">
    <source>
        <dbReference type="EMBL" id="RHG67096.1"/>
    </source>
</evidence>
<comment type="caution">
    <text evidence="1">The sequence shown here is derived from an EMBL/GenBank/DDBJ whole genome shotgun (WGS) entry which is preliminary data.</text>
</comment>
<proteinExistence type="predicted"/>
<reference evidence="1 2" key="1">
    <citation type="submission" date="2018-08" db="EMBL/GenBank/DDBJ databases">
        <title>A genome reference for cultivated species of the human gut microbiota.</title>
        <authorList>
            <person name="Zou Y."/>
            <person name="Xue W."/>
            <person name="Luo G."/>
        </authorList>
    </citation>
    <scope>NUCLEOTIDE SEQUENCE [LARGE SCALE GENOMIC DNA]</scope>
    <source>
        <strain evidence="1 2">AM22-1</strain>
    </source>
</reference>
<sequence>MAQKYIVGDVVMYHNKIMVVKEPRDGSHFDLSCPKEGLVYDLVDIEEMKPARLTSEILEKNGWMLYHLYYWFVEKECLKLRLLEFDNYTWNACIGDNVIRINMYSVSDLQHLLFGLGLNSEMEV</sequence>
<protein>
    <submittedName>
        <fullName evidence="1">Uncharacterized protein</fullName>
    </submittedName>
</protein>
<accession>A0A3R6HZJ3</accession>
<dbReference type="AlphaFoldDB" id="A0A3R6HZJ3"/>